<dbReference type="Pfam" id="PF24447">
    <property type="entry name" value="RE_BanI"/>
    <property type="match status" value="1"/>
</dbReference>
<evidence type="ECO:0000259" key="2">
    <source>
        <dbReference type="Pfam" id="PF26568"/>
    </source>
</evidence>
<comment type="caution">
    <text evidence="3">The sequence shown here is derived from an EMBL/GenBank/DDBJ whole genome shotgun (WGS) entry which is preliminary data.</text>
</comment>
<dbReference type="InterPro" id="IPR058974">
    <property type="entry name" value="RE_BanI/HgiCI_N"/>
</dbReference>
<keyword evidence="4" id="KW-1185">Reference proteome</keyword>
<gene>
    <name evidence="3" type="ORF">HMPREF0083_01220</name>
</gene>
<dbReference type="eggNOG" id="ENOG502Z86G">
    <property type="taxonomic scope" value="Bacteria"/>
</dbReference>
<evidence type="ECO:0000313" key="3">
    <source>
        <dbReference type="EMBL" id="ERI10686.1"/>
    </source>
</evidence>
<sequence length="353" mass="39812">MAQLKYNKDIDELERNAAKWWPDFLAKKESSTSIIPKLVESQDAFISLLNLSKNNPFDIFQLIDASKFPPNLFLKHLVVLTDFGGEPLNRLNQNFDSLFPMIPYGNPLHNKSVRKFEFFWNEKKYEYVFQELPVTSLTNSKLKIDGASISKTVPLSDLYKDVIVLLMFGANAVNSEVSEVLRKCEVGNLIGKTDELKKFIKERYIFVSRITGGAEANTLGQVAQTHVIDFLRTRLGKGYDIKSNGHIEGVTHNDGQTLTTFDVVIKKGSKSVAIEISFQVTTNSTIERKAGQAKARYDMVSDTGNYIAYIIDGAGNFQRKNAITTICNNSHCTVAYTEEELNVLLKFILEKLE</sequence>
<protein>
    <recommendedName>
        <fullName evidence="5">Restriction endonuclease</fullName>
    </recommendedName>
</protein>
<dbReference type="HOGENOM" id="CLU_756069_0_0_9"/>
<dbReference type="PATRIC" id="fig|649747.3.peg.1108"/>
<name>U1YIS6_ANEAE</name>
<reference evidence="3 4" key="1">
    <citation type="submission" date="2013-08" db="EMBL/GenBank/DDBJ databases">
        <authorList>
            <person name="Weinstock G."/>
            <person name="Sodergren E."/>
            <person name="Wylie T."/>
            <person name="Fulton L."/>
            <person name="Fulton R."/>
            <person name="Fronick C."/>
            <person name="O'Laughlin M."/>
            <person name="Godfrey J."/>
            <person name="Miner T."/>
            <person name="Herter B."/>
            <person name="Appelbaum E."/>
            <person name="Cordes M."/>
            <person name="Lek S."/>
            <person name="Wollam A."/>
            <person name="Pepin K.H."/>
            <person name="Palsikar V.B."/>
            <person name="Mitreva M."/>
            <person name="Wilson R.K."/>
        </authorList>
    </citation>
    <scope>NUCLEOTIDE SEQUENCE [LARGE SCALE GENOMIC DNA]</scope>
    <source>
        <strain evidence="3 4">ATCC 12856</strain>
    </source>
</reference>
<accession>U1YIS6</accession>
<dbReference type="EMBL" id="AWSJ01000079">
    <property type="protein sequence ID" value="ERI10686.1"/>
    <property type="molecule type" value="Genomic_DNA"/>
</dbReference>
<dbReference type="Pfam" id="PF26568">
    <property type="entry name" value="RE_BanI_C"/>
    <property type="match status" value="1"/>
</dbReference>
<feature type="domain" description="BanI/HgiCI N-terminal" evidence="1">
    <location>
        <begin position="20"/>
        <end position="191"/>
    </location>
</feature>
<evidence type="ECO:0000259" key="1">
    <source>
        <dbReference type="Pfam" id="PF24447"/>
    </source>
</evidence>
<dbReference type="InterPro" id="IPR058973">
    <property type="entry name" value="RE_BanI/HgiCI_C"/>
</dbReference>
<dbReference type="GeneID" id="92841873"/>
<dbReference type="Proteomes" id="UP000016511">
    <property type="component" value="Unassembled WGS sequence"/>
</dbReference>
<dbReference type="STRING" id="649747.HMPREF0083_01220"/>
<evidence type="ECO:0008006" key="5">
    <source>
        <dbReference type="Google" id="ProtNLM"/>
    </source>
</evidence>
<feature type="domain" description="BanI/HgiCI C-terminal" evidence="2">
    <location>
        <begin position="194"/>
        <end position="351"/>
    </location>
</feature>
<dbReference type="AlphaFoldDB" id="U1YIS6"/>
<proteinExistence type="predicted"/>
<organism evidence="3 4">
    <name type="scientific">Aneurinibacillus aneurinilyticus ATCC 12856</name>
    <dbReference type="NCBI Taxonomy" id="649747"/>
    <lineage>
        <taxon>Bacteria</taxon>
        <taxon>Bacillati</taxon>
        <taxon>Bacillota</taxon>
        <taxon>Bacilli</taxon>
        <taxon>Bacillales</taxon>
        <taxon>Paenibacillaceae</taxon>
        <taxon>Aneurinibacillus group</taxon>
        <taxon>Aneurinibacillus</taxon>
    </lineage>
</organism>
<evidence type="ECO:0000313" key="4">
    <source>
        <dbReference type="Proteomes" id="UP000016511"/>
    </source>
</evidence>
<dbReference type="RefSeq" id="WP_021624991.1">
    <property type="nucleotide sequence ID" value="NZ_KE952929.1"/>
</dbReference>